<keyword evidence="9" id="KW-0963">Cytoplasm</keyword>
<sequence>MRYNQFSYIPTSLDDAVKEMKALGFQVSKDFSDKQNLEIFARKTFFQYQNTDYALSQWIADWETDLLSFFQSDRELNDKVFNMVALQLLEFIPNVDFTDLEAFLDKIAFPITGGAFLQKLHQLLATRTVNGASLIDRLVSKGLIPISNDYVFFNGKSLATFDTSDVIREVVYVDSSIDSDGDGLTDLVKVSIIRPNTHYKLATTMTASPYHQGVNGPASDKLTHKMEGDLTVKKAGQINLEAPAIPQTKTYINEAKVVTESEETFSSYSSYTLNDYLLARGLANIYVSGVGTLHSEGFMTSGDYQQVQSYKAVIDWLNGRAIAYTDHSRQRSIEANWASGKVVTTGLSYLGTMSNALATTGVEGLEVIIAEAGISSWYDYYRENGLLVSPGGYPGEDLDSLTEFTYSRALLAGQYLRKQKDYQTYLDSLSAAIDRKTGDYNQFWHDRNYLPQADKVKAEVVFTHGSQDWNVKPIHVFNMFNALPHHVNKHLFFHNGAHVYMNAWQSIDFRESMNALISQKLLGHDSDFQLASVIWQNNRSEQTWQILEHFGNGGASEIFSLESTDSVIQNHYDKEDFERYGKAYQTFKNDLFTKKARSISIDIPITKDLLINGRPRLTLKVKSSENRGLISAQLLEIGQQKYLQAIPAPLGRESLDNGRSFKEEALRELPFGQADYRVISKSHLNLQNRSNLLEIEEVTADDWMTVSFELQPTIYQLQEGNTIRLIFYTTDFEHTIRDNSDYQLTIDWQDSQLELPVD</sequence>
<dbReference type="SMART" id="SM00940">
    <property type="entry name" value="PepX_N"/>
    <property type="match status" value="1"/>
</dbReference>
<dbReference type="NCBIfam" id="NF003783">
    <property type="entry name" value="PRK05371.1-4"/>
    <property type="match status" value="1"/>
</dbReference>
<dbReference type="Pfam" id="PF09168">
    <property type="entry name" value="PepX_N"/>
    <property type="match status" value="1"/>
</dbReference>
<dbReference type="InterPro" id="IPR008979">
    <property type="entry name" value="Galactose-bd-like_sf"/>
</dbReference>
<evidence type="ECO:0000313" key="12">
    <source>
        <dbReference type="EMBL" id="MBM7642514.1"/>
    </source>
</evidence>
<evidence type="ECO:0000256" key="3">
    <source>
        <dbReference type="ARBA" id="ARBA00010819"/>
    </source>
</evidence>
<comment type="caution">
    <text evidence="12">The sequence shown here is derived from an EMBL/GenBank/DDBJ whole genome shotgun (WGS) entry which is preliminary data.</text>
</comment>
<comment type="catalytic activity">
    <reaction evidence="1 9">
        <text>Hydrolyzes Xaa-Pro-|- bonds to release unblocked, N-terminal dipeptides from substrates including Ala-Pro-|-p-nitroanilide and (sequentially) Tyr-Pro-|-Phe-Pro-|-Gly-Pro-|-Ile.</text>
        <dbReference type="EC" id="3.4.14.11"/>
    </reaction>
</comment>
<organism evidence="12 13">
    <name type="scientific">Streptococcus loxodontisalivarius</name>
    <dbReference type="NCBI Taxonomy" id="1349415"/>
    <lineage>
        <taxon>Bacteria</taxon>
        <taxon>Bacillati</taxon>
        <taxon>Bacillota</taxon>
        <taxon>Bacilli</taxon>
        <taxon>Lactobacillales</taxon>
        <taxon>Streptococcaceae</taxon>
        <taxon>Streptococcus</taxon>
    </lineage>
</organism>
<accession>A0ABS2PSN1</accession>
<evidence type="ECO:0000256" key="9">
    <source>
        <dbReference type="HAMAP-Rule" id="MF_00698"/>
    </source>
</evidence>
<reference evidence="12 13" key="1">
    <citation type="submission" date="2021-01" db="EMBL/GenBank/DDBJ databases">
        <title>Genomic Encyclopedia of Type Strains, Phase IV (KMG-IV): sequencing the most valuable type-strain genomes for metagenomic binning, comparative biology and taxonomic classification.</title>
        <authorList>
            <person name="Goeker M."/>
        </authorList>
    </citation>
    <scope>NUCLEOTIDE SEQUENCE [LARGE SCALE GENOMIC DNA]</scope>
    <source>
        <strain evidence="12 13">DSM 27382</strain>
    </source>
</reference>
<feature type="active site" description="Charge relay system" evidence="9">
    <location>
        <position position="498"/>
    </location>
</feature>
<dbReference type="SUPFAM" id="SSF81761">
    <property type="entry name" value="X-Prolyl dipeptidyl aminopeptidase PepX, N-terminal domain"/>
    <property type="match status" value="1"/>
</dbReference>
<dbReference type="Pfam" id="PF02129">
    <property type="entry name" value="Peptidase_S15"/>
    <property type="match status" value="1"/>
</dbReference>
<comment type="function">
    <text evidence="2 9">Removes N-terminal dipeptides sequentially from polypeptides having unsubstituted N-termini provided that the penultimate residue is proline.</text>
</comment>
<evidence type="ECO:0000256" key="8">
    <source>
        <dbReference type="ARBA" id="ARBA00022825"/>
    </source>
</evidence>
<dbReference type="InterPro" id="IPR008252">
    <property type="entry name" value="Pept_S15_Xpro"/>
</dbReference>
<keyword evidence="6 9" id="KW-0645">Protease</keyword>
<evidence type="ECO:0000259" key="11">
    <source>
        <dbReference type="SMART" id="SM00940"/>
    </source>
</evidence>
<evidence type="ECO:0000256" key="7">
    <source>
        <dbReference type="ARBA" id="ARBA00022801"/>
    </source>
</evidence>
<keyword evidence="8 9" id="KW-0720">Serine protease</keyword>
<protein>
    <recommendedName>
        <fullName evidence="9">Xaa-Pro dipeptidyl-peptidase</fullName>
        <ecNumber evidence="9">3.4.14.11</ecNumber>
    </recommendedName>
    <alternativeName>
        <fullName evidence="9">X-Pro dipeptidyl-peptidase</fullName>
    </alternativeName>
    <alternativeName>
        <fullName evidence="9">X-prolyl-dipeptidyl aminopeptidase</fullName>
        <shortName evidence="9">X-PDAP</shortName>
    </alternativeName>
</protein>
<evidence type="ECO:0000259" key="10">
    <source>
        <dbReference type="SMART" id="SM00939"/>
    </source>
</evidence>
<dbReference type="InterPro" id="IPR000383">
    <property type="entry name" value="Xaa-Pro-like_dom"/>
</dbReference>
<dbReference type="Gene3D" id="2.60.120.260">
    <property type="entry name" value="Galactose-binding domain-like"/>
    <property type="match status" value="1"/>
</dbReference>
<dbReference type="Proteomes" id="UP000697472">
    <property type="component" value="Unassembled WGS sequence"/>
</dbReference>
<evidence type="ECO:0000313" key="13">
    <source>
        <dbReference type="Proteomes" id="UP000697472"/>
    </source>
</evidence>
<proteinExistence type="inferred from homology"/>
<comment type="subcellular location">
    <subcellularLocation>
        <location evidence="9">Cytoplasm</location>
    </subcellularLocation>
</comment>
<comment type="subunit">
    <text evidence="4 9">Homodimer.</text>
</comment>
<dbReference type="InterPro" id="IPR015251">
    <property type="entry name" value="PepX_N_dom"/>
</dbReference>
<comment type="similarity">
    <text evidence="3 9">Belongs to the peptidase S15 family.</text>
</comment>
<keyword evidence="13" id="KW-1185">Reference proteome</keyword>
<gene>
    <name evidence="9" type="primary">pepX</name>
    <name evidence="12" type="ORF">JOC28_000811</name>
</gene>
<dbReference type="HAMAP" id="MF_00698">
    <property type="entry name" value="Aminopeptidase_S15"/>
    <property type="match status" value="1"/>
</dbReference>
<feature type="active site" description="Charge relay system" evidence="9">
    <location>
        <position position="348"/>
    </location>
</feature>
<dbReference type="SUPFAM" id="SSF49785">
    <property type="entry name" value="Galactose-binding domain-like"/>
    <property type="match status" value="1"/>
</dbReference>
<dbReference type="RefSeq" id="WP_205009357.1">
    <property type="nucleotide sequence ID" value="NZ_JAFBEH010000013.1"/>
</dbReference>
<feature type="domain" description="X-Prolyl dipeptidyl aminopeptidase PepX N-terminal" evidence="11">
    <location>
        <begin position="1"/>
        <end position="143"/>
    </location>
</feature>
<keyword evidence="7 9" id="KW-0378">Hydrolase</keyword>
<dbReference type="InterPro" id="IPR029058">
    <property type="entry name" value="AB_hydrolase_fold"/>
</dbReference>
<dbReference type="EMBL" id="JAFBEH010000013">
    <property type="protein sequence ID" value="MBM7642514.1"/>
    <property type="molecule type" value="Genomic_DNA"/>
</dbReference>
<dbReference type="Gene3D" id="1.10.246.70">
    <property type="match status" value="1"/>
</dbReference>
<evidence type="ECO:0000256" key="5">
    <source>
        <dbReference type="ARBA" id="ARBA00022438"/>
    </source>
</evidence>
<evidence type="ECO:0000256" key="4">
    <source>
        <dbReference type="ARBA" id="ARBA00011738"/>
    </source>
</evidence>
<evidence type="ECO:0000256" key="6">
    <source>
        <dbReference type="ARBA" id="ARBA00022670"/>
    </source>
</evidence>
<feature type="domain" description="Xaa-Pro dipeptidyl-peptidase C-terminal" evidence="10">
    <location>
        <begin position="514"/>
        <end position="754"/>
    </location>
</feature>
<dbReference type="Gene3D" id="3.40.50.1820">
    <property type="entry name" value="alpha/beta hydrolase"/>
    <property type="match status" value="1"/>
</dbReference>
<dbReference type="InterPro" id="IPR036313">
    <property type="entry name" value="PepX_N_dom_sf"/>
</dbReference>
<dbReference type="SMART" id="SM00939">
    <property type="entry name" value="PepX_C"/>
    <property type="match status" value="1"/>
</dbReference>
<keyword evidence="5 9" id="KW-0031">Aminopeptidase</keyword>
<dbReference type="EC" id="3.4.14.11" evidence="9"/>
<name>A0ABS2PSN1_9STRE</name>
<evidence type="ECO:0000256" key="2">
    <source>
        <dbReference type="ARBA" id="ARBA00003997"/>
    </source>
</evidence>
<evidence type="ECO:0000256" key="1">
    <source>
        <dbReference type="ARBA" id="ARBA00000123"/>
    </source>
</evidence>
<dbReference type="SUPFAM" id="SSF53474">
    <property type="entry name" value="alpha/beta-Hydrolases"/>
    <property type="match status" value="1"/>
</dbReference>
<dbReference type="Pfam" id="PF08530">
    <property type="entry name" value="PepX_C"/>
    <property type="match status" value="1"/>
</dbReference>
<dbReference type="PRINTS" id="PR00923">
    <property type="entry name" value="LACTOPTASE"/>
</dbReference>
<feature type="active site" description="Charge relay system" evidence="9">
    <location>
        <position position="468"/>
    </location>
</feature>
<dbReference type="GO" id="GO:0008239">
    <property type="term" value="F:dipeptidyl-peptidase activity"/>
    <property type="evidence" value="ECO:0007669"/>
    <property type="project" value="UniProtKB-EC"/>
</dbReference>
<dbReference type="InterPro" id="IPR013736">
    <property type="entry name" value="Xaa-Pro_dipept_C"/>
</dbReference>